<evidence type="ECO:0000313" key="1">
    <source>
        <dbReference type="EMBL" id="MBA0746446.1"/>
    </source>
</evidence>
<keyword evidence="2" id="KW-1185">Reference proteome</keyword>
<protein>
    <submittedName>
        <fullName evidence="1">Uncharacterized protein</fullName>
    </submittedName>
</protein>
<accession>A0A7J9CDH6</accession>
<gene>
    <name evidence="1" type="ORF">Gogos_008967</name>
</gene>
<dbReference type="Proteomes" id="UP000593579">
    <property type="component" value="Unassembled WGS sequence"/>
</dbReference>
<organism evidence="1 2">
    <name type="scientific">Gossypium gossypioides</name>
    <name type="common">Mexican cotton</name>
    <name type="synonym">Selera gossypioides</name>
    <dbReference type="NCBI Taxonomy" id="34282"/>
    <lineage>
        <taxon>Eukaryota</taxon>
        <taxon>Viridiplantae</taxon>
        <taxon>Streptophyta</taxon>
        <taxon>Embryophyta</taxon>
        <taxon>Tracheophyta</taxon>
        <taxon>Spermatophyta</taxon>
        <taxon>Magnoliopsida</taxon>
        <taxon>eudicotyledons</taxon>
        <taxon>Gunneridae</taxon>
        <taxon>Pentapetalae</taxon>
        <taxon>rosids</taxon>
        <taxon>malvids</taxon>
        <taxon>Malvales</taxon>
        <taxon>Malvaceae</taxon>
        <taxon>Malvoideae</taxon>
        <taxon>Gossypium</taxon>
    </lineage>
</organism>
<comment type="caution">
    <text evidence="1">The sequence shown here is derived from an EMBL/GenBank/DDBJ whole genome shotgun (WGS) entry which is preliminary data.</text>
</comment>
<name>A0A7J9CDH6_GOSGO</name>
<sequence>MYEKTLVITQLIETSKFYQVGHHVALPCLEFFPPMYVIASKSSTFALNEIMEALKDFINMIWVWG</sequence>
<dbReference type="EMBL" id="JABEZY010000009">
    <property type="protein sequence ID" value="MBA0746446.1"/>
    <property type="molecule type" value="Genomic_DNA"/>
</dbReference>
<dbReference type="OrthoDB" id="1434466at2759"/>
<evidence type="ECO:0000313" key="2">
    <source>
        <dbReference type="Proteomes" id="UP000593579"/>
    </source>
</evidence>
<proteinExistence type="predicted"/>
<reference evidence="1 2" key="1">
    <citation type="journal article" date="2019" name="Genome Biol. Evol.">
        <title>Insights into the evolution of the New World diploid cottons (Gossypium, subgenus Houzingenia) based on genome sequencing.</title>
        <authorList>
            <person name="Grover C.E."/>
            <person name="Arick M.A. 2nd"/>
            <person name="Thrash A."/>
            <person name="Conover J.L."/>
            <person name="Sanders W.S."/>
            <person name="Peterson D.G."/>
            <person name="Frelichowski J.E."/>
            <person name="Scheffler J.A."/>
            <person name="Scheffler B.E."/>
            <person name="Wendel J.F."/>
        </authorList>
    </citation>
    <scope>NUCLEOTIDE SEQUENCE [LARGE SCALE GENOMIC DNA]</scope>
    <source>
        <strain evidence="1">5</strain>
        <tissue evidence="1">Leaf</tissue>
    </source>
</reference>
<dbReference type="AlphaFoldDB" id="A0A7J9CDH6"/>